<evidence type="ECO:0000313" key="2">
    <source>
        <dbReference type="Proteomes" id="UP000603141"/>
    </source>
</evidence>
<dbReference type="Proteomes" id="UP000603141">
    <property type="component" value="Unassembled WGS sequence"/>
</dbReference>
<sequence length="437" mass="47509">MNPFNRADELTRRQFMSNAARTYLGVHLFPMLGGSIASAAPAKEIAAKARAKHVIYLYMDGGMSHVDTFDPKPKNKAIMGKTEAIPTNVDGIMVGHYLPNTAKVMDKLCVINSMNSTQGAHEQGSYVMHTSYNLLNTIQHPSLGAWVQRLGGPLHPDLPPFVAINTAGKRVGGGFFGAKFAAAPVGDPNQGLKDSKLAKEVGQDDFSRRLALADKMNRQFHNRYPNADVKAYEELYRDAINLMNSKDLKAFDLSQESEQTRKLYGSGRFAQGCLLARRLVQNDVRFVEVALGGWDTHYDNFAGVEGRCKEFDQAYAALITDLAACGKLQDTLVVVATEFGRTPELNAEHNNGRDHHPAAFSCVLAGGGVKGGMTHGLTDAGANKVKEGLVSVQDLNTTIGYALGLPYDLVLYSPSKRPFKMAGADKNQGKPVTELFS</sequence>
<dbReference type="RefSeq" id="WP_200267314.1">
    <property type="nucleotide sequence ID" value="NZ_JAENIJ010000003.1"/>
</dbReference>
<dbReference type="Pfam" id="PF07394">
    <property type="entry name" value="DUF1501"/>
    <property type="match status" value="1"/>
</dbReference>
<protein>
    <submittedName>
        <fullName evidence="1">DUF1501 domain-containing protein</fullName>
    </submittedName>
</protein>
<dbReference type="InterPro" id="IPR010869">
    <property type="entry name" value="DUF1501"/>
</dbReference>
<evidence type="ECO:0000313" key="1">
    <source>
        <dbReference type="EMBL" id="MBK1881267.1"/>
    </source>
</evidence>
<dbReference type="EMBL" id="JAENIJ010000003">
    <property type="protein sequence ID" value="MBK1881267.1"/>
    <property type="molecule type" value="Genomic_DNA"/>
</dbReference>
<dbReference type="AlphaFoldDB" id="A0A934S2R7"/>
<dbReference type="PROSITE" id="PS51318">
    <property type="entry name" value="TAT"/>
    <property type="match status" value="1"/>
</dbReference>
<dbReference type="PANTHER" id="PTHR43737">
    <property type="entry name" value="BLL7424 PROTEIN"/>
    <property type="match status" value="1"/>
</dbReference>
<dbReference type="SUPFAM" id="SSF53649">
    <property type="entry name" value="Alkaline phosphatase-like"/>
    <property type="match status" value="1"/>
</dbReference>
<name>A0A934S2R7_9BACT</name>
<comment type="caution">
    <text evidence="1">The sequence shown here is derived from an EMBL/GenBank/DDBJ whole genome shotgun (WGS) entry which is preliminary data.</text>
</comment>
<reference evidence="1" key="1">
    <citation type="submission" date="2021-01" db="EMBL/GenBank/DDBJ databases">
        <title>Modified the classification status of verrucomicrobia.</title>
        <authorList>
            <person name="Feng X."/>
        </authorList>
    </citation>
    <scope>NUCLEOTIDE SEQUENCE</scope>
    <source>
        <strain evidence="1">KCTC 22041</strain>
    </source>
</reference>
<accession>A0A934S2R7</accession>
<keyword evidence="2" id="KW-1185">Reference proteome</keyword>
<gene>
    <name evidence="1" type="ORF">JIN85_02505</name>
</gene>
<dbReference type="PANTHER" id="PTHR43737:SF1">
    <property type="entry name" value="DUF1501 DOMAIN-CONTAINING PROTEIN"/>
    <property type="match status" value="1"/>
</dbReference>
<proteinExistence type="predicted"/>
<organism evidence="1 2">
    <name type="scientific">Luteolibacter pohnpeiensis</name>
    <dbReference type="NCBI Taxonomy" id="454153"/>
    <lineage>
        <taxon>Bacteria</taxon>
        <taxon>Pseudomonadati</taxon>
        <taxon>Verrucomicrobiota</taxon>
        <taxon>Verrucomicrobiia</taxon>
        <taxon>Verrucomicrobiales</taxon>
        <taxon>Verrucomicrobiaceae</taxon>
        <taxon>Luteolibacter</taxon>
    </lineage>
</organism>
<dbReference type="InterPro" id="IPR006311">
    <property type="entry name" value="TAT_signal"/>
</dbReference>
<dbReference type="InterPro" id="IPR017850">
    <property type="entry name" value="Alkaline_phosphatase_core_sf"/>
</dbReference>